<proteinExistence type="predicted"/>
<sequence length="82" mass="8628">MSEKQWKVLLAVVLVAVSLVVGFIVGTTVVPSTSSTVYSTDPQQCPTDATFCESVNVWRRASDAGLIAPNALKNSSSAQLDA</sequence>
<dbReference type="RefSeq" id="WP_065434677.1">
    <property type="nucleotide sequence ID" value="NZ_BCYB01000001.1"/>
</dbReference>
<evidence type="ECO:0000313" key="1">
    <source>
        <dbReference type="EMBL" id="MCB4880078.1"/>
    </source>
</evidence>
<accession>A0AAW4TT78</accession>
<protein>
    <submittedName>
        <fullName evidence="1">Uncharacterized protein</fullName>
    </submittedName>
</protein>
<dbReference type="Proteomes" id="UP001197735">
    <property type="component" value="Unassembled WGS sequence"/>
</dbReference>
<dbReference type="EMBL" id="JAHXEI010000002">
    <property type="protein sequence ID" value="MCB4880078.1"/>
    <property type="molecule type" value="Genomic_DNA"/>
</dbReference>
<dbReference type="AlphaFoldDB" id="A0AAW4TT78"/>
<comment type="caution">
    <text evidence="1">The sequence shown here is derived from an EMBL/GenBank/DDBJ whole genome shotgun (WGS) entry which is preliminary data.</text>
</comment>
<reference evidence="1" key="1">
    <citation type="submission" date="2021-07" db="EMBL/GenBank/DDBJ databases">
        <title>Xylan utilisation by Bifidobacterium pseudocatenulatum.</title>
        <authorList>
            <person name="Watanabe Y."/>
        </authorList>
    </citation>
    <scope>NUCLEOTIDE SEQUENCE</scope>
    <source>
        <strain evidence="1">YIT12824</strain>
    </source>
</reference>
<gene>
    <name evidence="1" type="ORF">KZP06_04950</name>
</gene>
<name>A0AAW4TT78_BIFPS</name>
<organism evidence="1 2">
    <name type="scientific">Bifidobacterium pseudocatenulatum</name>
    <dbReference type="NCBI Taxonomy" id="28026"/>
    <lineage>
        <taxon>Bacteria</taxon>
        <taxon>Bacillati</taxon>
        <taxon>Actinomycetota</taxon>
        <taxon>Actinomycetes</taxon>
        <taxon>Bifidobacteriales</taxon>
        <taxon>Bifidobacteriaceae</taxon>
        <taxon>Bifidobacterium</taxon>
    </lineage>
</organism>
<evidence type="ECO:0000313" key="2">
    <source>
        <dbReference type="Proteomes" id="UP001197735"/>
    </source>
</evidence>